<sequence>MAVSRGFAALWRTSSFKLPLNPLLFPSAARAQSSVSGGLLPQTSLSRPPWTEHTSILPAEEERSGHAAVVSTVNERIQKQDFGRLFAVVHFAGRQWKVTNEDLILIENHIEAECGDRIYLEKVLLVGAEDFTLVGRPLLGNELTRVKATVIEKTESWPKVHMVFWKRHRFQRKKIIVQPQTVLRINSIELYPRLNHHHVMAAGDRLQLVGVKIRMECFIRHVQICVSFEALHVQDDSSIVVKAQIAVVSSPNMTLNHMEQHPFYRNAVILWGAQKASGLGQQKGDKQYGVAQHHGEGICQSVRQPEKQNDAHTHNRTQLIILRETKIIHDLTFNFLTQSCMNVYLPLLNSQPLQRTFWLFVVTHIRILLEQLLNI</sequence>
<protein>
    <recommendedName>
        <fullName evidence="2">Large ribosomal subunit protein bL21m</fullName>
    </recommendedName>
</protein>
<organism evidence="3 4">
    <name type="scientific">Xenoophorus captivus</name>
    <dbReference type="NCBI Taxonomy" id="1517983"/>
    <lineage>
        <taxon>Eukaryota</taxon>
        <taxon>Metazoa</taxon>
        <taxon>Chordata</taxon>
        <taxon>Craniata</taxon>
        <taxon>Vertebrata</taxon>
        <taxon>Euteleostomi</taxon>
        <taxon>Actinopterygii</taxon>
        <taxon>Neopterygii</taxon>
        <taxon>Teleostei</taxon>
        <taxon>Neoteleostei</taxon>
        <taxon>Acanthomorphata</taxon>
        <taxon>Ovalentaria</taxon>
        <taxon>Atherinomorphae</taxon>
        <taxon>Cyprinodontiformes</taxon>
        <taxon>Goodeidae</taxon>
        <taxon>Xenoophorus</taxon>
    </lineage>
</organism>
<dbReference type="PANTHER" id="PTHR21349:SF0">
    <property type="entry name" value="LARGE RIBOSOMAL SUBUNIT PROTEIN BL21M"/>
    <property type="match status" value="1"/>
</dbReference>
<dbReference type="SUPFAM" id="SSF141091">
    <property type="entry name" value="L21p-like"/>
    <property type="match status" value="1"/>
</dbReference>
<dbReference type="InterPro" id="IPR036164">
    <property type="entry name" value="bL21-like_sf"/>
</dbReference>
<accession>A0ABV0R806</accession>
<evidence type="ECO:0000256" key="1">
    <source>
        <dbReference type="ARBA" id="ARBA00008563"/>
    </source>
</evidence>
<keyword evidence="4" id="KW-1185">Reference proteome</keyword>
<evidence type="ECO:0000256" key="2">
    <source>
        <dbReference type="ARBA" id="ARBA00044129"/>
    </source>
</evidence>
<reference evidence="3 4" key="1">
    <citation type="submission" date="2021-06" db="EMBL/GenBank/DDBJ databases">
        <authorList>
            <person name="Palmer J.M."/>
        </authorList>
    </citation>
    <scope>NUCLEOTIDE SEQUENCE [LARGE SCALE GENOMIC DNA]</scope>
    <source>
        <strain evidence="3 4">XC_2019</strain>
        <tissue evidence="3">Muscle</tissue>
    </source>
</reference>
<dbReference type="PANTHER" id="PTHR21349">
    <property type="entry name" value="50S RIBOSOMAL PROTEIN L21"/>
    <property type="match status" value="1"/>
</dbReference>
<dbReference type="EMBL" id="JAHRIN010035052">
    <property type="protein sequence ID" value="MEQ2203832.1"/>
    <property type="molecule type" value="Genomic_DNA"/>
</dbReference>
<gene>
    <name evidence="3" type="ORF">XENOCAPTIV_004238</name>
</gene>
<dbReference type="Pfam" id="PF00829">
    <property type="entry name" value="Ribosomal_L21p"/>
    <property type="match status" value="1"/>
</dbReference>
<dbReference type="InterPro" id="IPR028909">
    <property type="entry name" value="bL21-like"/>
</dbReference>
<comment type="similarity">
    <text evidence="1">Belongs to the bacterial ribosomal protein bL21 family.</text>
</comment>
<proteinExistence type="inferred from homology"/>
<evidence type="ECO:0000313" key="4">
    <source>
        <dbReference type="Proteomes" id="UP001434883"/>
    </source>
</evidence>
<evidence type="ECO:0000313" key="3">
    <source>
        <dbReference type="EMBL" id="MEQ2203832.1"/>
    </source>
</evidence>
<comment type="caution">
    <text evidence="3">The sequence shown here is derived from an EMBL/GenBank/DDBJ whole genome shotgun (WGS) entry which is preliminary data.</text>
</comment>
<name>A0ABV0R806_9TELE</name>
<dbReference type="Proteomes" id="UP001434883">
    <property type="component" value="Unassembled WGS sequence"/>
</dbReference>